<dbReference type="PROSITE" id="PS50886">
    <property type="entry name" value="TRBD"/>
    <property type="match status" value="1"/>
</dbReference>
<dbReference type="SUPFAM" id="SSF54991">
    <property type="entry name" value="Anticodon-binding domain of PheRS"/>
    <property type="match status" value="1"/>
</dbReference>
<evidence type="ECO:0000313" key="20">
    <source>
        <dbReference type="EMBL" id="AHB47675.1"/>
    </source>
</evidence>
<dbReference type="InterPro" id="IPR045060">
    <property type="entry name" value="Phe-tRNA-ligase_IIc_bsu"/>
</dbReference>
<dbReference type="SMART" id="SM00874">
    <property type="entry name" value="B5"/>
    <property type="match status" value="1"/>
</dbReference>
<evidence type="ECO:0000256" key="16">
    <source>
        <dbReference type="PROSITE-ProRule" id="PRU00209"/>
    </source>
</evidence>
<dbReference type="InterPro" id="IPR033714">
    <property type="entry name" value="tRNA_bind_bactPheRS"/>
</dbReference>
<dbReference type="InterPro" id="IPR012340">
    <property type="entry name" value="NA-bd_OB-fold"/>
</dbReference>
<dbReference type="HAMAP" id="MF_00283">
    <property type="entry name" value="Phe_tRNA_synth_beta1"/>
    <property type="match status" value="1"/>
</dbReference>
<dbReference type="InterPro" id="IPR036690">
    <property type="entry name" value="Fdx_antiC-bd_sf"/>
</dbReference>
<sequence length="811" mass="85771">MKFTLSWLKDHLKTTATVEEISTKLSAIGLEVESVEDPADKLGAFRVARIVEAKKHPNADKLQVVMVEVECGQPLLEVVCGAPNARVGLVSVFAPLGTYIPGSGITLEKKPVRGVVSNGMMCSAAELELSDESAGILELSPEAAEQVGQRYIDVMGLNDPVFEVKLTPNRPDCTGVRGIARDLAAAGLGTLKPEKAIAGVEGSFESPVAVALDFTKEAESACPVFAARYVKGVSNGPSPEWLQRRLRAVGLRPINALVDVTNYISQDRGRPLHVYDADKLKGAVRARLGKPGEKFLGLDGKEHAVDEAMCVIADDSGPLGFGGIIGGEDSGSTEATVNVLIESAYFDPLRTAATGRKTGLVTDARYRFERGVDPESVLPGLDLATQMIHKLCGGKPSKAVVAGAVPDTRRTILFDVGRVEKLSGLVLPVAEIRTILETLCCELVGDGETIEVIPPSWRPDIHGSADLVEEVVRIAGIERVPSTPLPRTSGVSRPVLTETQKRSRRARRLLAARGLVEAVTWSFLPRGQAETFSAGNGELVELANPISVDLAVMRPSLLPGLISAVGRNRNRGFADVGLFELGQAYRGDKPEDQYLAVSGVRGGTAGRSGGGRHWDGKAQNVDVFDAKADAVAVLAALGLDTAKVQVTRDAPGWYHPGRSGTLRLGPKTVLAHFGEVHPATLDALDVAAPVVAFEVFLDALPPEKRKSRAKAQFAQSDLLPVRRDFAFVLDAAVSAGDVVRAALGADKALIAGVSVFDVFEGGALAAEGKKSVAIEVTLQPTAETLTDKDIEAVSEKVIAGVKKATGGEIRG</sequence>
<dbReference type="SMART" id="SM00873">
    <property type="entry name" value="B3_4"/>
    <property type="match status" value="1"/>
</dbReference>
<dbReference type="Gene3D" id="3.30.70.380">
    <property type="entry name" value="Ferrodoxin-fold anticodon-binding domain"/>
    <property type="match status" value="1"/>
</dbReference>
<dbReference type="GO" id="GO:0006432">
    <property type="term" value="P:phenylalanyl-tRNA aminoacylation"/>
    <property type="evidence" value="ECO:0007669"/>
    <property type="project" value="UniProtKB-UniRule"/>
</dbReference>
<feature type="binding site" evidence="15">
    <location>
        <position position="470"/>
    </location>
    <ligand>
        <name>Mg(2+)</name>
        <dbReference type="ChEBI" id="CHEBI:18420"/>
        <note>shared with alpha subunit</note>
    </ligand>
</feature>
<dbReference type="Pfam" id="PF03483">
    <property type="entry name" value="B3_4"/>
    <property type="match status" value="1"/>
</dbReference>
<dbReference type="GO" id="GO:0009328">
    <property type="term" value="C:phenylalanine-tRNA ligase complex"/>
    <property type="evidence" value="ECO:0007669"/>
    <property type="project" value="TreeGrafter"/>
</dbReference>
<dbReference type="EMBL" id="CP006912">
    <property type="protein sequence ID" value="AHB47675.1"/>
    <property type="molecule type" value="Genomic_DNA"/>
</dbReference>
<evidence type="ECO:0000256" key="8">
    <source>
        <dbReference type="ARBA" id="ARBA00022741"/>
    </source>
</evidence>
<feature type="domain" description="B5" evidence="19">
    <location>
        <begin position="407"/>
        <end position="482"/>
    </location>
</feature>
<keyword evidence="10 15" id="KW-0460">Magnesium</keyword>
<dbReference type="NCBIfam" id="TIGR00472">
    <property type="entry name" value="pheT_bact"/>
    <property type="match status" value="1"/>
</dbReference>
<feature type="binding site" evidence="15">
    <location>
        <position position="469"/>
    </location>
    <ligand>
        <name>Mg(2+)</name>
        <dbReference type="ChEBI" id="CHEBI:18420"/>
        <note>shared with alpha subunit</note>
    </ligand>
</feature>
<keyword evidence="13 15" id="KW-0030">Aminoacyl-tRNA synthetase</keyword>
<evidence type="ECO:0000256" key="15">
    <source>
        <dbReference type="HAMAP-Rule" id="MF_00283"/>
    </source>
</evidence>
<keyword evidence="11 16" id="KW-0694">RNA-binding</keyword>
<keyword evidence="6 15" id="KW-0436">Ligase</keyword>
<dbReference type="Gene3D" id="3.30.56.10">
    <property type="match status" value="2"/>
</dbReference>
<dbReference type="EC" id="6.1.1.20" evidence="15"/>
<evidence type="ECO:0000259" key="18">
    <source>
        <dbReference type="PROSITE" id="PS51447"/>
    </source>
</evidence>
<comment type="cofactor">
    <cofactor evidence="15">
        <name>Mg(2+)</name>
        <dbReference type="ChEBI" id="CHEBI:18420"/>
    </cofactor>
    <text evidence="15">Binds 2 magnesium ions per tetramer.</text>
</comment>
<organism evidence="20 21">
    <name type="scientific">Hyphomicrobium nitrativorans NL23</name>
    <dbReference type="NCBI Taxonomy" id="1029756"/>
    <lineage>
        <taxon>Bacteria</taxon>
        <taxon>Pseudomonadati</taxon>
        <taxon>Pseudomonadota</taxon>
        <taxon>Alphaproteobacteria</taxon>
        <taxon>Hyphomicrobiales</taxon>
        <taxon>Hyphomicrobiaceae</taxon>
        <taxon>Hyphomicrobium</taxon>
    </lineage>
</organism>
<dbReference type="Pfam" id="PF17759">
    <property type="entry name" value="tRNA_synthFbeta"/>
    <property type="match status" value="1"/>
</dbReference>
<dbReference type="KEGG" id="hni:W911_03380"/>
<evidence type="ECO:0000256" key="3">
    <source>
        <dbReference type="ARBA" id="ARBA00011209"/>
    </source>
</evidence>
<dbReference type="InterPro" id="IPR005147">
    <property type="entry name" value="tRNA_synthase_B5-dom"/>
</dbReference>
<dbReference type="GO" id="GO:0000049">
    <property type="term" value="F:tRNA binding"/>
    <property type="evidence" value="ECO:0007669"/>
    <property type="project" value="UniProtKB-UniRule"/>
</dbReference>
<keyword evidence="4 15" id="KW-0963">Cytoplasm</keyword>
<dbReference type="PROSITE" id="PS51483">
    <property type="entry name" value="B5"/>
    <property type="match status" value="1"/>
</dbReference>
<gene>
    <name evidence="15" type="primary">pheT</name>
    <name evidence="20" type="ORF">W911_03380</name>
</gene>
<dbReference type="CDD" id="cd02796">
    <property type="entry name" value="tRNA_bind_bactPheRS"/>
    <property type="match status" value="1"/>
</dbReference>
<evidence type="ECO:0000256" key="5">
    <source>
        <dbReference type="ARBA" id="ARBA00022555"/>
    </source>
</evidence>
<feature type="binding site" evidence="15">
    <location>
        <position position="466"/>
    </location>
    <ligand>
        <name>Mg(2+)</name>
        <dbReference type="ChEBI" id="CHEBI:18420"/>
        <note>shared with alpha subunit</note>
    </ligand>
</feature>
<dbReference type="InterPro" id="IPR041616">
    <property type="entry name" value="PheRS_beta_core"/>
</dbReference>
<dbReference type="GO" id="GO:0004826">
    <property type="term" value="F:phenylalanine-tRNA ligase activity"/>
    <property type="evidence" value="ECO:0007669"/>
    <property type="project" value="UniProtKB-UniRule"/>
</dbReference>
<evidence type="ECO:0000256" key="13">
    <source>
        <dbReference type="ARBA" id="ARBA00023146"/>
    </source>
</evidence>
<dbReference type="Proteomes" id="UP000018542">
    <property type="component" value="Chromosome"/>
</dbReference>
<dbReference type="HOGENOM" id="CLU_016891_0_0_5"/>
<dbReference type="PROSITE" id="PS51447">
    <property type="entry name" value="FDX_ACB"/>
    <property type="match status" value="1"/>
</dbReference>
<dbReference type="InterPro" id="IPR002547">
    <property type="entry name" value="tRNA-bd_dom"/>
</dbReference>
<dbReference type="RefSeq" id="WP_023786091.1">
    <property type="nucleotide sequence ID" value="NC_022997.1"/>
</dbReference>
<comment type="catalytic activity">
    <reaction evidence="14 15">
        <text>tRNA(Phe) + L-phenylalanine + ATP = L-phenylalanyl-tRNA(Phe) + AMP + diphosphate + H(+)</text>
        <dbReference type="Rhea" id="RHEA:19413"/>
        <dbReference type="Rhea" id="RHEA-COMP:9668"/>
        <dbReference type="Rhea" id="RHEA-COMP:9699"/>
        <dbReference type="ChEBI" id="CHEBI:15378"/>
        <dbReference type="ChEBI" id="CHEBI:30616"/>
        <dbReference type="ChEBI" id="CHEBI:33019"/>
        <dbReference type="ChEBI" id="CHEBI:58095"/>
        <dbReference type="ChEBI" id="CHEBI:78442"/>
        <dbReference type="ChEBI" id="CHEBI:78531"/>
        <dbReference type="ChEBI" id="CHEBI:456215"/>
        <dbReference type="EC" id="6.1.1.20"/>
    </reaction>
</comment>
<dbReference type="Pfam" id="PF03484">
    <property type="entry name" value="B5"/>
    <property type="match status" value="1"/>
</dbReference>
<dbReference type="PANTHER" id="PTHR10947">
    <property type="entry name" value="PHENYLALANYL-TRNA SYNTHETASE BETA CHAIN AND LEUCINE-RICH REPEAT-CONTAINING PROTEIN 47"/>
    <property type="match status" value="1"/>
</dbReference>
<accession>V5SCC1</accession>
<evidence type="ECO:0000256" key="7">
    <source>
        <dbReference type="ARBA" id="ARBA00022723"/>
    </source>
</evidence>
<dbReference type="OrthoDB" id="9805455at2"/>
<comment type="subunit">
    <text evidence="3 15">Tetramer of two alpha and two beta subunits.</text>
</comment>
<dbReference type="SUPFAM" id="SSF46955">
    <property type="entry name" value="Putative DNA-binding domain"/>
    <property type="match status" value="1"/>
</dbReference>
<comment type="subcellular location">
    <subcellularLocation>
        <location evidence="1 15">Cytoplasm</location>
    </subcellularLocation>
</comment>
<keyword evidence="7 15" id="KW-0479">Metal-binding</keyword>
<dbReference type="Gene3D" id="3.30.930.10">
    <property type="entry name" value="Bira Bifunctional Protein, Domain 2"/>
    <property type="match status" value="1"/>
</dbReference>
<dbReference type="SUPFAM" id="SSF55681">
    <property type="entry name" value="Class II aaRS and biotin synthetases"/>
    <property type="match status" value="1"/>
</dbReference>
<reference evidence="20 21" key="1">
    <citation type="journal article" date="2014" name="Genome Announc.">
        <title>Complete Genome Sequence of Hyphomicrobium nitrativorans Strain NL23, a Denitrifying Bacterium Isolated from Biofilm of a Methanol-Fed Denitrification System Treating Seawater at the Montreal Biodome.</title>
        <authorList>
            <person name="Martineau C."/>
            <person name="Villeneuve C."/>
            <person name="Mauffrey F."/>
            <person name="Villemur R."/>
        </authorList>
    </citation>
    <scope>NUCLEOTIDE SEQUENCE [LARGE SCALE GENOMIC DNA]</scope>
    <source>
        <strain evidence="20">NL23</strain>
    </source>
</reference>
<dbReference type="STRING" id="1029756.W911_03380"/>
<dbReference type="CDD" id="cd00769">
    <property type="entry name" value="PheRS_beta_core"/>
    <property type="match status" value="1"/>
</dbReference>
<keyword evidence="21" id="KW-1185">Reference proteome</keyword>
<evidence type="ECO:0000256" key="1">
    <source>
        <dbReference type="ARBA" id="ARBA00004496"/>
    </source>
</evidence>
<evidence type="ECO:0000256" key="14">
    <source>
        <dbReference type="ARBA" id="ARBA00049255"/>
    </source>
</evidence>
<dbReference type="Pfam" id="PF01588">
    <property type="entry name" value="tRNA_bind"/>
    <property type="match status" value="1"/>
</dbReference>
<evidence type="ECO:0000256" key="12">
    <source>
        <dbReference type="ARBA" id="ARBA00022917"/>
    </source>
</evidence>
<dbReference type="PATRIC" id="fig|1029756.8.peg.705"/>
<feature type="domain" description="TRNA-binding" evidence="17">
    <location>
        <begin position="39"/>
        <end position="152"/>
    </location>
</feature>
<keyword evidence="5 16" id="KW-0820">tRNA-binding</keyword>
<feature type="binding site" evidence="15">
    <location>
        <position position="460"/>
    </location>
    <ligand>
        <name>Mg(2+)</name>
        <dbReference type="ChEBI" id="CHEBI:18420"/>
        <note>shared with alpha subunit</note>
    </ligand>
</feature>
<dbReference type="InterPro" id="IPR004532">
    <property type="entry name" value="Phe-tRNA-ligase_IIc_bsu_bact"/>
</dbReference>
<evidence type="ECO:0000256" key="11">
    <source>
        <dbReference type="ARBA" id="ARBA00022884"/>
    </source>
</evidence>
<evidence type="ECO:0000256" key="9">
    <source>
        <dbReference type="ARBA" id="ARBA00022840"/>
    </source>
</evidence>
<evidence type="ECO:0000259" key="17">
    <source>
        <dbReference type="PROSITE" id="PS50886"/>
    </source>
</evidence>
<dbReference type="GO" id="GO:0005524">
    <property type="term" value="F:ATP binding"/>
    <property type="evidence" value="ECO:0007669"/>
    <property type="project" value="UniProtKB-UniRule"/>
</dbReference>
<dbReference type="SUPFAM" id="SSF50249">
    <property type="entry name" value="Nucleic acid-binding proteins"/>
    <property type="match status" value="1"/>
</dbReference>
<dbReference type="SUPFAM" id="SSF56037">
    <property type="entry name" value="PheT/TilS domain"/>
    <property type="match status" value="1"/>
</dbReference>
<dbReference type="Pfam" id="PF03147">
    <property type="entry name" value="FDX-ACB"/>
    <property type="match status" value="1"/>
</dbReference>
<evidence type="ECO:0000256" key="2">
    <source>
        <dbReference type="ARBA" id="ARBA00008653"/>
    </source>
</evidence>
<dbReference type="InterPro" id="IPR009061">
    <property type="entry name" value="DNA-bd_dom_put_sf"/>
</dbReference>
<proteinExistence type="inferred from homology"/>
<dbReference type="Gene3D" id="3.50.40.10">
    <property type="entry name" value="Phenylalanyl-trna Synthetase, Chain B, domain 3"/>
    <property type="match status" value="1"/>
</dbReference>
<evidence type="ECO:0000256" key="10">
    <source>
        <dbReference type="ARBA" id="ARBA00022842"/>
    </source>
</evidence>
<comment type="similarity">
    <text evidence="2 15">Belongs to the phenylalanyl-tRNA synthetase beta subunit family. Type 1 subfamily.</text>
</comment>
<protein>
    <recommendedName>
        <fullName evidence="15">Phenylalanine--tRNA ligase beta subunit</fullName>
        <ecNumber evidence="15">6.1.1.20</ecNumber>
    </recommendedName>
    <alternativeName>
        <fullName evidence="15">Phenylalanyl-tRNA synthetase beta subunit</fullName>
        <shortName evidence="15">PheRS</shortName>
    </alternativeName>
</protein>
<dbReference type="Gene3D" id="2.40.50.140">
    <property type="entry name" value="Nucleic acid-binding proteins"/>
    <property type="match status" value="1"/>
</dbReference>
<keyword evidence="8 15" id="KW-0547">Nucleotide-binding</keyword>
<keyword evidence="12 15" id="KW-0648">Protein biosynthesis</keyword>
<dbReference type="InterPro" id="IPR005121">
    <property type="entry name" value="Fdx_antiC-bd"/>
</dbReference>
<evidence type="ECO:0000256" key="6">
    <source>
        <dbReference type="ARBA" id="ARBA00022598"/>
    </source>
</evidence>
<evidence type="ECO:0000259" key="19">
    <source>
        <dbReference type="PROSITE" id="PS51483"/>
    </source>
</evidence>
<evidence type="ECO:0000256" key="4">
    <source>
        <dbReference type="ARBA" id="ARBA00022490"/>
    </source>
</evidence>
<dbReference type="InterPro" id="IPR045864">
    <property type="entry name" value="aa-tRNA-synth_II/BPL/LPL"/>
</dbReference>
<keyword evidence="9 15" id="KW-0067">ATP-binding</keyword>
<name>V5SCC1_9HYPH</name>
<dbReference type="InterPro" id="IPR020825">
    <property type="entry name" value="Phe-tRNA_synthase-like_B3/B4"/>
</dbReference>
<dbReference type="AlphaFoldDB" id="V5SCC1"/>
<dbReference type="GO" id="GO:0000287">
    <property type="term" value="F:magnesium ion binding"/>
    <property type="evidence" value="ECO:0007669"/>
    <property type="project" value="UniProtKB-UniRule"/>
</dbReference>
<feature type="domain" description="FDX-ACB" evidence="18">
    <location>
        <begin position="716"/>
        <end position="810"/>
    </location>
</feature>
<evidence type="ECO:0000313" key="21">
    <source>
        <dbReference type="Proteomes" id="UP000018542"/>
    </source>
</evidence>
<dbReference type="PANTHER" id="PTHR10947:SF0">
    <property type="entry name" value="PHENYLALANINE--TRNA LIGASE BETA SUBUNIT"/>
    <property type="match status" value="1"/>
</dbReference>
<dbReference type="SMART" id="SM00896">
    <property type="entry name" value="FDX-ACB"/>
    <property type="match status" value="1"/>
</dbReference>
<dbReference type="InterPro" id="IPR005146">
    <property type="entry name" value="B3/B4_tRNA-bd"/>
</dbReference>